<dbReference type="EMBL" id="JAVFKN010000044">
    <property type="protein sequence ID" value="MDQ5770900.1"/>
    <property type="molecule type" value="Genomic_DNA"/>
</dbReference>
<reference evidence="2 3" key="1">
    <citation type="submission" date="2023-08" db="EMBL/GenBank/DDBJ databases">
        <title>New molecular markers tilS and rpoB for phylogenetic and monitoring studies of the genus Thiothrix biodiversity.</title>
        <authorList>
            <person name="Ravin N.V."/>
            <person name="Smolyakov D."/>
            <person name="Markov N.D."/>
            <person name="Beletsky A.V."/>
            <person name="Mardanov A.V."/>
            <person name="Rudenko T.S."/>
            <person name="Grabovich M.Y."/>
        </authorList>
    </citation>
    <scope>NUCLEOTIDE SEQUENCE</scope>
    <source>
        <strain evidence="2">DNT52</strain>
        <strain evidence="1 3">H33</strain>
    </source>
</reference>
<evidence type="ECO:0000313" key="1">
    <source>
        <dbReference type="EMBL" id="MDQ5770900.1"/>
    </source>
</evidence>
<dbReference type="RefSeq" id="WP_308136558.1">
    <property type="nucleotide sequence ID" value="NZ_CP133197.1"/>
</dbReference>
<dbReference type="Proteomes" id="UP001223336">
    <property type="component" value="Unassembled WGS sequence"/>
</dbReference>
<sequence length="196" mass="22242">MIDERIIISDLADELQVRKQTLFKVLKRIGIQTVMRREISRRNQNVATITSSEASAIRDELRRTTGSKQPNQSDENSTTFCADDVGMFYLIQLEPEYDSGRFKVGFTTSPDGRLRKHRCSAPFAQYLQDWPCRRTWEKAAIDCVTNGCEQLHTEVFRTTSIAEVASKANAFFSIMPTMDASLSLIEDSEEPYIASA</sequence>
<evidence type="ECO:0000313" key="2">
    <source>
        <dbReference type="EMBL" id="WML85912.1"/>
    </source>
</evidence>
<name>A0AA51QYF3_9GAMM</name>
<proteinExistence type="predicted"/>
<evidence type="ECO:0000313" key="3">
    <source>
        <dbReference type="Proteomes" id="UP001223336"/>
    </source>
</evidence>
<dbReference type="Proteomes" id="UP001229862">
    <property type="component" value="Chromosome"/>
</dbReference>
<dbReference type="EMBL" id="CP133217">
    <property type="protein sequence ID" value="WML85912.1"/>
    <property type="molecule type" value="Genomic_DNA"/>
</dbReference>
<protein>
    <submittedName>
        <fullName evidence="2">Uncharacterized protein</fullName>
    </submittedName>
</protein>
<dbReference type="AlphaFoldDB" id="A0AA51QYF3"/>
<accession>A0AA51QYF3</accession>
<organism evidence="2">
    <name type="scientific">Thiothrix subterranea</name>
    <dbReference type="NCBI Taxonomy" id="2735563"/>
    <lineage>
        <taxon>Bacteria</taxon>
        <taxon>Pseudomonadati</taxon>
        <taxon>Pseudomonadota</taxon>
        <taxon>Gammaproteobacteria</taxon>
        <taxon>Thiotrichales</taxon>
        <taxon>Thiotrichaceae</taxon>
        <taxon>Thiothrix</taxon>
    </lineage>
</organism>
<gene>
    <name evidence="1" type="ORF">RCC75_20390</name>
    <name evidence="2" type="ORF">RCG00_16605</name>
</gene>
<keyword evidence="3" id="KW-1185">Reference proteome</keyword>